<dbReference type="CDD" id="cd04056">
    <property type="entry name" value="Peptidases_S53"/>
    <property type="match status" value="1"/>
</dbReference>
<dbReference type="EMBL" id="JH767136">
    <property type="protein sequence ID" value="EQC40381.1"/>
    <property type="molecule type" value="Genomic_DNA"/>
</dbReference>
<dbReference type="GO" id="GO:0046872">
    <property type="term" value="F:metal ion binding"/>
    <property type="evidence" value="ECO:0007669"/>
    <property type="project" value="UniProtKB-UniRule"/>
</dbReference>
<evidence type="ECO:0000256" key="4">
    <source>
        <dbReference type="ARBA" id="ARBA00022825"/>
    </source>
</evidence>
<evidence type="ECO:0000256" key="10">
    <source>
        <dbReference type="SAM" id="MobiDB-lite"/>
    </source>
</evidence>
<dbReference type="GO" id="GO:0004252">
    <property type="term" value="F:serine-type endopeptidase activity"/>
    <property type="evidence" value="ECO:0007669"/>
    <property type="project" value="UniProtKB-UniRule"/>
</dbReference>
<dbReference type="InParanoid" id="T0R0A4"/>
<dbReference type="Pfam" id="PF09286">
    <property type="entry name" value="Pro-kuma_activ"/>
    <property type="match status" value="1"/>
</dbReference>
<evidence type="ECO:0000256" key="12">
    <source>
        <dbReference type="SAM" id="SignalP"/>
    </source>
</evidence>
<feature type="transmembrane region" description="Helical" evidence="11">
    <location>
        <begin position="618"/>
        <end position="644"/>
    </location>
</feature>
<dbReference type="STRING" id="1156394.T0R0A4"/>
<feature type="active site" description="Charge relay system" evidence="9">
    <location>
        <position position="259"/>
    </location>
</feature>
<comment type="cofactor">
    <cofactor evidence="9">
        <name>Ca(2+)</name>
        <dbReference type="ChEBI" id="CHEBI:29108"/>
    </cofactor>
    <text evidence="9">Binds 1 Ca(2+) ion per subunit.</text>
</comment>
<dbReference type="Gene3D" id="3.40.50.200">
    <property type="entry name" value="Peptidase S8/S53 domain"/>
    <property type="match status" value="1"/>
</dbReference>
<feature type="domain" description="Peptidase S53" evidence="13">
    <location>
        <begin position="189"/>
        <end position="569"/>
    </location>
</feature>
<dbReference type="OMA" id="VIRTMNY"/>
<reference evidence="14 15" key="1">
    <citation type="submission" date="2012-04" db="EMBL/GenBank/DDBJ databases">
        <title>The Genome Sequence of Saprolegnia declina VS20.</title>
        <authorList>
            <consortium name="The Broad Institute Genome Sequencing Platform"/>
            <person name="Russ C."/>
            <person name="Nusbaum C."/>
            <person name="Tyler B."/>
            <person name="van West P."/>
            <person name="Dieguez-Uribeondo J."/>
            <person name="de Bruijn I."/>
            <person name="Tripathy S."/>
            <person name="Jiang R."/>
            <person name="Young S.K."/>
            <person name="Zeng Q."/>
            <person name="Gargeya S."/>
            <person name="Fitzgerald M."/>
            <person name="Haas B."/>
            <person name="Abouelleil A."/>
            <person name="Alvarado L."/>
            <person name="Arachchi H.M."/>
            <person name="Berlin A."/>
            <person name="Chapman S.B."/>
            <person name="Goldberg J."/>
            <person name="Griggs A."/>
            <person name="Gujja S."/>
            <person name="Hansen M."/>
            <person name="Howarth C."/>
            <person name="Imamovic A."/>
            <person name="Larimer J."/>
            <person name="McCowen C."/>
            <person name="Montmayeur A."/>
            <person name="Murphy C."/>
            <person name="Neiman D."/>
            <person name="Pearson M."/>
            <person name="Priest M."/>
            <person name="Roberts A."/>
            <person name="Saif S."/>
            <person name="Shea T."/>
            <person name="Sisk P."/>
            <person name="Sykes S."/>
            <person name="Wortman J."/>
            <person name="Nusbaum C."/>
            <person name="Birren B."/>
        </authorList>
    </citation>
    <scope>NUCLEOTIDE SEQUENCE [LARGE SCALE GENOMIC DNA]</scope>
    <source>
        <strain evidence="14 15">VS20</strain>
    </source>
</reference>
<dbReference type="VEuPathDB" id="FungiDB:SDRG_02279"/>
<protein>
    <recommendedName>
        <fullName evidence="8">subtilisin</fullName>
        <ecNumber evidence="8">3.4.21.62</ecNumber>
    </recommendedName>
</protein>
<sequence length="665" mass="71340">MLPLLWLVAVVVAVEAATSPAFRAHGPWAPSRRALSEDERVAWWIGVKAARPHALDDAFANVTTPSHPRFMRYLSRAAVDALTQPEAAALPALTAWLGQLNTTYSAASNLLVVESSIHELETLLDTTLREFAASDAHRVIKATTPIHVPDVVAAYVEFVSVTLPASIVPSATDATTTSHPSRRLDTNTLITPTVLRGLYHIPADLVVTDARATQSFAVFFEASYSEADLIDFNTTMNTPRAPLAQRGNRPNDPRSPHAEPSLDVQYLTAMAPLATTYAWLMRGRNPFSALDEPFVAWADDILSRSSPPLVHSISYADDERHLAANAPNYLRSLDRLLQKMALRGLTVIVASGDDGAMGLQHRQRNMSLAAACAQGGPQWPASSPFVTSVGATMLLDGDETVCMADHGGRITSGGGFSSVYAQPAYQTRALASYVAQLQVPATYANLSGRGYPDVSAIGAHYRVRVNGTWRVISGTSASTPVLAAMVTLWNDARLNAGKSPVGFLNTLLYGFPSRDAFFDITTGDNRAGKRHQDKAPRCSHGYDAAHGWDAATGLGAPRFDALLSLVLHAEDVLRGNMTALTIPVVVNDTRTSLLAATKSSVMQSVVKSVVTSMGTASWLRGAGIFGGTLVLLVGLATAVMTLCVKLCRRRHARYEKVPTGHDTTL</sequence>
<dbReference type="OrthoDB" id="409122at2759"/>
<keyword evidence="2 9" id="KW-0479">Metal-binding</keyword>
<evidence type="ECO:0000259" key="13">
    <source>
        <dbReference type="PROSITE" id="PS51695"/>
    </source>
</evidence>
<keyword evidence="11" id="KW-0812">Transmembrane</keyword>
<evidence type="ECO:0000256" key="9">
    <source>
        <dbReference type="PROSITE-ProRule" id="PRU01032"/>
    </source>
</evidence>
<dbReference type="AlphaFoldDB" id="T0R0A4"/>
<dbReference type="PANTHER" id="PTHR14218">
    <property type="entry name" value="PROTEASE S8 TRIPEPTIDYL PEPTIDASE I CLN2"/>
    <property type="match status" value="1"/>
</dbReference>
<feature type="binding site" evidence="9">
    <location>
        <position position="520"/>
    </location>
    <ligand>
        <name>Ca(2+)</name>
        <dbReference type="ChEBI" id="CHEBI:29108"/>
    </ligand>
</feature>
<evidence type="ECO:0000256" key="5">
    <source>
        <dbReference type="ARBA" id="ARBA00022837"/>
    </source>
</evidence>
<evidence type="ECO:0000256" key="2">
    <source>
        <dbReference type="ARBA" id="ARBA00022723"/>
    </source>
</evidence>
<keyword evidence="12" id="KW-0732">Signal</keyword>
<gene>
    <name evidence="14" type="ORF">SDRG_02279</name>
</gene>
<dbReference type="GO" id="GO:0006508">
    <property type="term" value="P:proteolysis"/>
    <property type="evidence" value="ECO:0007669"/>
    <property type="project" value="UniProtKB-KW"/>
</dbReference>
<keyword evidence="15" id="KW-1185">Reference proteome</keyword>
<keyword evidence="11" id="KW-0472">Membrane</keyword>
<feature type="region of interest" description="Disordered" evidence="10">
    <location>
        <begin position="238"/>
        <end position="260"/>
    </location>
</feature>
<keyword evidence="11" id="KW-1133">Transmembrane helix</keyword>
<organism evidence="14 15">
    <name type="scientific">Saprolegnia diclina (strain VS20)</name>
    <dbReference type="NCBI Taxonomy" id="1156394"/>
    <lineage>
        <taxon>Eukaryota</taxon>
        <taxon>Sar</taxon>
        <taxon>Stramenopiles</taxon>
        <taxon>Oomycota</taxon>
        <taxon>Saprolegniomycetes</taxon>
        <taxon>Saprolegniales</taxon>
        <taxon>Saprolegniaceae</taxon>
        <taxon>Saprolegnia</taxon>
    </lineage>
</organism>
<dbReference type="RefSeq" id="XP_008606080.1">
    <property type="nucleotide sequence ID" value="XM_008607858.1"/>
</dbReference>
<keyword evidence="3 9" id="KW-0378">Hydrolase</keyword>
<dbReference type="InterPro" id="IPR036852">
    <property type="entry name" value="Peptidase_S8/S53_dom_sf"/>
</dbReference>
<dbReference type="InterPro" id="IPR030400">
    <property type="entry name" value="Sedolisin_dom"/>
</dbReference>
<evidence type="ECO:0000256" key="11">
    <source>
        <dbReference type="SAM" id="Phobius"/>
    </source>
</evidence>
<dbReference type="GO" id="GO:0008240">
    <property type="term" value="F:tripeptidyl-peptidase activity"/>
    <property type="evidence" value="ECO:0007669"/>
    <property type="project" value="TreeGrafter"/>
</dbReference>
<evidence type="ECO:0000256" key="8">
    <source>
        <dbReference type="ARBA" id="ARBA00023619"/>
    </source>
</evidence>
<dbReference type="eggNOG" id="ENOG502QZ4I">
    <property type="taxonomic scope" value="Eukaryota"/>
</dbReference>
<dbReference type="InterPro" id="IPR050819">
    <property type="entry name" value="Tripeptidyl-peptidase_I"/>
</dbReference>
<keyword evidence="5 9" id="KW-0106">Calcium</keyword>
<dbReference type="Proteomes" id="UP000030762">
    <property type="component" value="Unassembled WGS sequence"/>
</dbReference>
<dbReference type="PANTHER" id="PTHR14218:SF15">
    <property type="entry name" value="TRIPEPTIDYL-PEPTIDASE 1"/>
    <property type="match status" value="1"/>
</dbReference>
<proteinExistence type="predicted"/>
<dbReference type="GeneID" id="19943006"/>
<dbReference type="SMART" id="SM00944">
    <property type="entry name" value="Pro-kuma_activ"/>
    <property type="match status" value="1"/>
</dbReference>
<feature type="binding site" evidence="9">
    <location>
        <position position="547"/>
    </location>
    <ligand>
        <name>Ca(2+)</name>
        <dbReference type="ChEBI" id="CHEBI:29108"/>
    </ligand>
</feature>
<keyword evidence="1 9" id="KW-0645">Protease</keyword>
<dbReference type="EC" id="3.4.21.62" evidence="8"/>
<keyword evidence="4 9" id="KW-0720">Serine protease</keyword>
<evidence type="ECO:0000256" key="1">
    <source>
        <dbReference type="ARBA" id="ARBA00022670"/>
    </source>
</evidence>
<evidence type="ECO:0000256" key="3">
    <source>
        <dbReference type="ARBA" id="ARBA00022801"/>
    </source>
</evidence>
<accession>T0R0A4</accession>
<feature type="binding site" evidence="9">
    <location>
        <position position="549"/>
    </location>
    <ligand>
        <name>Ca(2+)</name>
        <dbReference type="ChEBI" id="CHEBI:29108"/>
    </ligand>
</feature>
<evidence type="ECO:0000256" key="7">
    <source>
        <dbReference type="ARBA" id="ARBA00023529"/>
    </source>
</evidence>
<dbReference type="PROSITE" id="PS51695">
    <property type="entry name" value="SEDOLISIN"/>
    <property type="match status" value="1"/>
</dbReference>
<dbReference type="SUPFAM" id="SSF54897">
    <property type="entry name" value="Protease propeptides/inhibitors"/>
    <property type="match status" value="1"/>
</dbReference>
<evidence type="ECO:0000313" key="15">
    <source>
        <dbReference type="Proteomes" id="UP000030762"/>
    </source>
</evidence>
<feature type="active site" description="Charge relay system" evidence="9">
    <location>
        <position position="476"/>
    </location>
</feature>
<feature type="active site" description="Charge relay system" evidence="9">
    <location>
        <position position="263"/>
    </location>
</feature>
<name>T0R0A4_SAPDV</name>
<keyword evidence="6" id="KW-0865">Zymogen</keyword>
<dbReference type="SUPFAM" id="SSF52743">
    <property type="entry name" value="Subtilisin-like"/>
    <property type="match status" value="1"/>
</dbReference>
<evidence type="ECO:0000256" key="6">
    <source>
        <dbReference type="ARBA" id="ARBA00023145"/>
    </source>
</evidence>
<feature type="signal peptide" evidence="12">
    <location>
        <begin position="1"/>
        <end position="16"/>
    </location>
</feature>
<comment type="catalytic activity">
    <reaction evidence="7">
        <text>Hydrolysis of proteins with broad specificity for peptide bonds, and a preference for a large uncharged residue in P1. Hydrolyzes peptide amides.</text>
        <dbReference type="EC" id="3.4.21.62"/>
    </reaction>
</comment>
<dbReference type="InterPro" id="IPR015366">
    <property type="entry name" value="S53_propep"/>
</dbReference>
<feature type="binding site" evidence="9">
    <location>
        <position position="519"/>
    </location>
    <ligand>
        <name>Ca(2+)</name>
        <dbReference type="ChEBI" id="CHEBI:29108"/>
    </ligand>
</feature>
<evidence type="ECO:0000313" key="14">
    <source>
        <dbReference type="EMBL" id="EQC40381.1"/>
    </source>
</evidence>
<feature type="chain" id="PRO_5004570158" description="subtilisin" evidence="12">
    <location>
        <begin position="17"/>
        <end position="665"/>
    </location>
</feature>